<name>A0A319ET52_9EURO</name>
<dbReference type="VEuPathDB" id="FungiDB:BO71DRAFT_430230"/>
<organism evidence="2 3">
    <name type="scientific">Aspergillus ellipticus CBS 707.79</name>
    <dbReference type="NCBI Taxonomy" id="1448320"/>
    <lineage>
        <taxon>Eukaryota</taxon>
        <taxon>Fungi</taxon>
        <taxon>Dikarya</taxon>
        <taxon>Ascomycota</taxon>
        <taxon>Pezizomycotina</taxon>
        <taxon>Eurotiomycetes</taxon>
        <taxon>Eurotiomycetidae</taxon>
        <taxon>Eurotiales</taxon>
        <taxon>Aspergillaceae</taxon>
        <taxon>Aspergillus</taxon>
        <taxon>Aspergillus subgen. Circumdati</taxon>
    </lineage>
</organism>
<sequence length="123" mass="13480">MPRTARMRNHPPPLGGSEPRGKSRISGIAQGPRLMVSGPSRSAAWPPSWPSARDPRESNNRQQSDSLSEAISICKIDYSSIVGCKDPFSVHELDKDVRSQTFQTCIRSRSSRAERVQGVAGYG</sequence>
<dbReference type="EMBL" id="KZ825876">
    <property type="protein sequence ID" value="PYH94192.1"/>
    <property type="molecule type" value="Genomic_DNA"/>
</dbReference>
<proteinExistence type="predicted"/>
<dbReference type="AlphaFoldDB" id="A0A319ET52"/>
<evidence type="ECO:0000313" key="3">
    <source>
        <dbReference type="Proteomes" id="UP000247810"/>
    </source>
</evidence>
<protein>
    <submittedName>
        <fullName evidence="2">Uncharacterized protein</fullName>
    </submittedName>
</protein>
<keyword evidence="3" id="KW-1185">Reference proteome</keyword>
<feature type="compositionally biased region" description="Low complexity" evidence="1">
    <location>
        <begin position="37"/>
        <end position="52"/>
    </location>
</feature>
<evidence type="ECO:0000313" key="2">
    <source>
        <dbReference type="EMBL" id="PYH94192.1"/>
    </source>
</evidence>
<feature type="region of interest" description="Disordered" evidence="1">
    <location>
        <begin position="1"/>
        <end position="66"/>
    </location>
</feature>
<reference evidence="2 3" key="1">
    <citation type="submission" date="2018-02" db="EMBL/GenBank/DDBJ databases">
        <title>The genomes of Aspergillus section Nigri reveals drivers in fungal speciation.</title>
        <authorList>
            <consortium name="DOE Joint Genome Institute"/>
            <person name="Vesth T.C."/>
            <person name="Nybo J."/>
            <person name="Theobald S."/>
            <person name="Brandl J."/>
            <person name="Frisvad J.C."/>
            <person name="Nielsen K.F."/>
            <person name="Lyhne E.K."/>
            <person name="Kogle M.E."/>
            <person name="Kuo A."/>
            <person name="Riley R."/>
            <person name="Clum A."/>
            <person name="Nolan M."/>
            <person name="Lipzen A."/>
            <person name="Salamov A."/>
            <person name="Henrissat B."/>
            <person name="Wiebenga A."/>
            <person name="De vries R.P."/>
            <person name="Grigoriev I.V."/>
            <person name="Mortensen U.H."/>
            <person name="Andersen M.R."/>
            <person name="Baker S.E."/>
        </authorList>
    </citation>
    <scope>NUCLEOTIDE SEQUENCE [LARGE SCALE GENOMIC DNA]</scope>
    <source>
        <strain evidence="2 3">CBS 707.79</strain>
    </source>
</reference>
<dbReference type="Proteomes" id="UP000247810">
    <property type="component" value="Unassembled WGS sequence"/>
</dbReference>
<gene>
    <name evidence="2" type="ORF">BO71DRAFT_430230</name>
</gene>
<evidence type="ECO:0000256" key="1">
    <source>
        <dbReference type="SAM" id="MobiDB-lite"/>
    </source>
</evidence>
<accession>A0A319ET52</accession>